<organism evidence="8 9">
    <name type="scientific">Tatumella morbirosei</name>
    <dbReference type="NCBI Taxonomy" id="642227"/>
    <lineage>
        <taxon>Bacteria</taxon>
        <taxon>Pseudomonadati</taxon>
        <taxon>Pseudomonadota</taxon>
        <taxon>Gammaproteobacteria</taxon>
        <taxon>Enterobacterales</taxon>
        <taxon>Erwiniaceae</taxon>
        <taxon>Tatumella</taxon>
    </lineage>
</organism>
<evidence type="ECO:0000259" key="7">
    <source>
        <dbReference type="PROSITE" id="PS51094"/>
    </source>
</evidence>
<feature type="domain" description="PTS EIIA type-2" evidence="7">
    <location>
        <begin position="4"/>
        <end position="146"/>
    </location>
</feature>
<proteinExistence type="predicted"/>
<keyword evidence="9" id="KW-1185">Reference proteome</keyword>
<dbReference type="RefSeq" id="WP_038019967.1">
    <property type="nucleotide sequence ID" value="NZ_JPKR02000002.1"/>
</dbReference>
<evidence type="ECO:0000313" key="8">
    <source>
        <dbReference type="EMBL" id="KGD73628.1"/>
    </source>
</evidence>
<dbReference type="OrthoDB" id="1634238at2"/>
<dbReference type="SUPFAM" id="SSF55804">
    <property type="entry name" value="Phoshotransferase/anion transport protein"/>
    <property type="match status" value="1"/>
</dbReference>
<gene>
    <name evidence="8" type="ORF">HA49_10275</name>
</gene>
<keyword evidence="4" id="KW-0808">Transferase</keyword>
<keyword evidence="5" id="KW-0598">Phosphotransferase system</keyword>
<dbReference type="PANTHER" id="PTHR36203">
    <property type="entry name" value="ASCORBATE-SPECIFIC PTS SYSTEM EIIA COMPONENT"/>
    <property type="match status" value="1"/>
</dbReference>
<evidence type="ECO:0000256" key="1">
    <source>
        <dbReference type="ARBA" id="ARBA00004496"/>
    </source>
</evidence>
<protein>
    <recommendedName>
        <fullName evidence="7">PTS EIIA type-2 domain-containing protein</fullName>
    </recommendedName>
</protein>
<sequence length="146" mass="16005">MLVDYLNDQNIHICDSVADWQQAITLSGDPLLKQGIITQRYIDEIIAEHGRTGPYYVLAPGVAMPHSRPENGSVGVGLSLLVIKQGVDFGSTDNDPVKVIFFLAAKDADSHISLISSLAELLDEEENIDLLATGNRETILEVINRY</sequence>
<comment type="caution">
    <text evidence="8">The sequence shown here is derived from an EMBL/GenBank/DDBJ whole genome shotgun (WGS) entry which is preliminary data.</text>
</comment>
<dbReference type="STRING" id="642227.HA49_10275"/>
<evidence type="ECO:0000256" key="4">
    <source>
        <dbReference type="ARBA" id="ARBA00022679"/>
    </source>
</evidence>
<evidence type="ECO:0000256" key="2">
    <source>
        <dbReference type="ARBA" id="ARBA00022448"/>
    </source>
</evidence>
<evidence type="ECO:0000256" key="5">
    <source>
        <dbReference type="ARBA" id="ARBA00022683"/>
    </source>
</evidence>
<dbReference type="Proteomes" id="UP000029577">
    <property type="component" value="Unassembled WGS sequence"/>
</dbReference>
<dbReference type="Gene3D" id="3.40.930.10">
    <property type="entry name" value="Mannitol-specific EII, Chain A"/>
    <property type="match status" value="1"/>
</dbReference>
<dbReference type="GO" id="GO:0016301">
    <property type="term" value="F:kinase activity"/>
    <property type="evidence" value="ECO:0007669"/>
    <property type="project" value="UniProtKB-KW"/>
</dbReference>
<dbReference type="CDD" id="cd00211">
    <property type="entry name" value="PTS_IIA_fru"/>
    <property type="match status" value="1"/>
</dbReference>
<keyword evidence="3" id="KW-0963">Cytoplasm</keyword>
<dbReference type="InterPro" id="IPR051351">
    <property type="entry name" value="Ascorbate-PTS_EIIA_comp"/>
</dbReference>
<keyword evidence="6" id="KW-0418">Kinase</keyword>
<dbReference type="AlphaFoldDB" id="A0A095UGR9"/>
<dbReference type="eggNOG" id="COG1762">
    <property type="taxonomic scope" value="Bacteria"/>
</dbReference>
<evidence type="ECO:0000256" key="6">
    <source>
        <dbReference type="ARBA" id="ARBA00022777"/>
    </source>
</evidence>
<reference evidence="8" key="1">
    <citation type="submission" date="2014-12" db="EMBL/GenBank/DDBJ databases">
        <title>The draft genome of the Tatumella morbirosei type strain, LMG23360T isolated from pineapple rot.</title>
        <authorList>
            <person name="Smits T.H."/>
            <person name="Palmer M."/>
            <person name="Venter S.N."/>
            <person name="Duffy B."/>
            <person name="Steenkamp E.T."/>
            <person name="Chan W.Y."/>
            <person name="Coutinho T.A."/>
            <person name="Coetzee M.P."/>
            <person name="De Maayer P."/>
        </authorList>
    </citation>
    <scope>NUCLEOTIDE SEQUENCE [LARGE SCALE GENOMIC DNA]</scope>
    <source>
        <strain evidence="8">LMG 23360</strain>
    </source>
</reference>
<dbReference type="GO" id="GO:0005737">
    <property type="term" value="C:cytoplasm"/>
    <property type="evidence" value="ECO:0007669"/>
    <property type="project" value="UniProtKB-SubCell"/>
</dbReference>
<keyword evidence="2" id="KW-0813">Transport</keyword>
<dbReference type="PROSITE" id="PS51094">
    <property type="entry name" value="PTS_EIIA_TYPE_2"/>
    <property type="match status" value="1"/>
</dbReference>
<evidence type="ECO:0000256" key="3">
    <source>
        <dbReference type="ARBA" id="ARBA00022490"/>
    </source>
</evidence>
<accession>A0A095UGR9</accession>
<dbReference type="EMBL" id="JPKR02000002">
    <property type="protein sequence ID" value="KGD73628.1"/>
    <property type="molecule type" value="Genomic_DNA"/>
</dbReference>
<dbReference type="InterPro" id="IPR002178">
    <property type="entry name" value="PTS_EIIA_type-2_dom"/>
</dbReference>
<dbReference type="PANTHER" id="PTHR36203:SF4">
    <property type="entry name" value="MANNITOL-SPECIFIC CRYPTIC PHOSPHOTRANSFERASE ENZYME IIA COMPONENT"/>
    <property type="match status" value="1"/>
</dbReference>
<name>A0A095UGR9_9GAMM</name>
<evidence type="ECO:0000313" key="9">
    <source>
        <dbReference type="Proteomes" id="UP000029577"/>
    </source>
</evidence>
<dbReference type="Pfam" id="PF00359">
    <property type="entry name" value="PTS_EIIA_2"/>
    <property type="match status" value="1"/>
</dbReference>
<comment type="subcellular location">
    <subcellularLocation>
        <location evidence="1">Cytoplasm</location>
    </subcellularLocation>
</comment>
<dbReference type="InterPro" id="IPR016152">
    <property type="entry name" value="PTrfase/Anion_transptr"/>
</dbReference>
<dbReference type="GO" id="GO:0009401">
    <property type="term" value="P:phosphoenolpyruvate-dependent sugar phosphotransferase system"/>
    <property type="evidence" value="ECO:0007669"/>
    <property type="project" value="UniProtKB-KW"/>
</dbReference>